<feature type="coiled-coil region" evidence="1">
    <location>
        <begin position="49"/>
        <end position="99"/>
    </location>
</feature>
<keyword evidence="4" id="KW-1185">Reference proteome</keyword>
<sequence length="204" mass="22633">MASPIPKDPSRRSRRNNPKAGFTSLPAKGRKGKAPAWPLPADTKRSALLELAEDRIAALVADIESAEDGRTKGRLRRNLAQAEQSAAILRLQIEQQTDLELGLWSALWATPQAKLWEASSAFVRMLAQFVRWNVKGEQGDLDAAKEARLQRKDFGLTPMDLLRARAEIEKVDEAEDRGSRRRAKPKPTATSAKDDPRGGLYAVR</sequence>
<name>A0A7L4YKR8_9ACTN</name>
<gene>
    <name evidence="3" type="ORF">EK0264_03690</name>
</gene>
<dbReference type="EMBL" id="CP047156">
    <property type="protein sequence ID" value="QHB99472.1"/>
    <property type="molecule type" value="Genomic_DNA"/>
</dbReference>
<dbReference type="Proteomes" id="UP000463857">
    <property type="component" value="Chromosome"/>
</dbReference>
<dbReference type="Pfam" id="PF25673">
    <property type="entry name" value="Terminase_7"/>
    <property type="match status" value="1"/>
</dbReference>
<dbReference type="InterPro" id="IPR057972">
    <property type="entry name" value="Terminase_7"/>
</dbReference>
<evidence type="ECO:0000313" key="4">
    <source>
        <dbReference type="Proteomes" id="UP000463857"/>
    </source>
</evidence>
<keyword evidence="1" id="KW-0175">Coiled coil</keyword>
<evidence type="ECO:0000256" key="2">
    <source>
        <dbReference type="SAM" id="MobiDB-lite"/>
    </source>
</evidence>
<accession>A0A7L4YKR8</accession>
<reference evidence="3 4" key="1">
    <citation type="journal article" date="2018" name="Int. J. Syst. Evol. Microbiol.">
        <title>Epidermidibacterium keratini gen. nov., sp. nov., a member of the family Sporichthyaceae, isolated from keratin epidermis.</title>
        <authorList>
            <person name="Lee D.G."/>
            <person name="Trujillo M.E."/>
            <person name="Kang S."/>
            <person name="Nam J.J."/>
            <person name="Kim Y.J."/>
        </authorList>
    </citation>
    <scope>NUCLEOTIDE SEQUENCE [LARGE SCALE GENOMIC DNA]</scope>
    <source>
        <strain evidence="3 4">EPI-7</strain>
    </source>
</reference>
<dbReference type="KEGG" id="eke:EK0264_03690"/>
<feature type="region of interest" description="Disordered" evidence="2">
    <location>
        <begin position="167"/>
        <end position="204"/>
    </location>
</feature>
<dbReference type="RefSeq" id="WP_159543060.1">
    <property type="nucleotide sequence ID" value="NZ_CP047156.1"/>
</dbReference>
<dbReference type="OrthoDB" id="3391752at2"/>
<evidence type="ECO:0000256" key="1">
    <source>
        <dbReference type="SAM" id="Coils"/>
    </source>
</evidence>
<organism evidence="3 4">
    <name type="scientific">Epidermidibacterium keratini</name>
    <dbReference type="NCBI Taxonomy" id="1891644"/>
    <lineage>
        <taxon>Bacteria</taxon>
        <taxon>Bacillati</taxon>
        <taxon>Actinomycetota</taxon>
        <taxon>Actinomycetes</taxon>
        <taxon>Sporichthyales</taxon>
        <taxon>Sporichthyaceae</taxon>
        <taxon>Epidermidibacterium</taxon>
    </lineage>
</organism>
<evidence type="ECO:0000313" key="3">
    <source>
        <dbReference type="EMBL" id="QHB99472.1"/>
    </source>
</evidence>
<dbReference type="AlphaFoldDB" id="A0A7L4YKR8"/>
<protein>
    <submittedName>
        <fullName evidence="3">Uncharacterized protein</fullName>
    </submittedName>
</protein>
<dbReference type="InParanoid" id="A0A7L4YKR8"/>
<feature type="region of interest" description="Disordered" evidence="2">
    <location>
        <begin position="1"/>
        <end position="39"/>
    </location>
</feature>
<proteinExistence type="predicted"/>